<evidence type="ECO:0000259" key="8">
    <source>
        <dbReference type="SMART" id="SM00249"/>
    </source>
</evidence>
<dbReference type="InterPro" id="IPR013083">
    <property type="entry name" value="Znf_RING/FYVE/PHD"/>
</dbReference>
<keyword evidence="5" id="KW-0223">Dioxygenase</keyword>
<keyword evidence="4" id="KW-0862">Zinc</keyword>
<comment type="caution">
    <text evidence="9">The sequence shown here is derived from an EMBL/GenBank/DDBJ whole genome shotgun (WGS) entry which is preliminary data.</text>
</comment>
<evidence type="ECO:0000256" key="1">
    <source>
        <dbReference type="ARBA" id="ARBA00007879"/>
    </source>
</evidence>
<keyword evidence="10" id="KW-1185">Reference proteome</keyword>
<keyword evidence="2" id="KW-0479">Metal-binding</keyword>
<dbReference type="Pfam" id="PF22908">
    <property type="entry name" value="PHD_NSD"/>
    <property type="match status" value="1"/>
</dbReference>
<dbReference type="GO" id="GO:0006406">
    <property type="term" value="P:mRNA export from nucleus"/>
    <property type="evidence" value="ECO:0007669"/>
    <property type="project" value="TreeGrafter"/>
</dbReference>
<dbReference type="EMBL" id="LHPG02000016">
    <property type="protein sequence ID" value="PRW33616.1"/>
    <property type="molecule type" value="Genomic_DNA"/>
</dbReference>
<proteinExistence type="inferred from homology"/>
<dbReference type="GO" id="GO:0008270">
    <property type="term" value="F:zinc ion binding"/>
    <property type="evidence" value="ECO:0007669"/>
    <property type="project" value="UniProtKB-KW"/>
</dbReference>
<evidence type="ECO:0000256" key="4">
    <source>
        <dbReference type="ARBA" id="ARBA00022833"/>
    </source>
</evidence>
<sequence length="329" mass="35401">MEEGGYAANGIKHCVRPMDMSGKSAGMILRRINSRARQEAEQHHLDETCAWLHCLSLDASTRAATLLAQRQSAGGGAGRAGAARQARTPAVERREIWRVLQELIRRVEQRQRQDKLEDVTAQLMLLSAVRKVEAAERLGLDLCQDNGDAAAVLSVLDDVVSFVERPTAAGAAPRQARAAARARSSQAAALEVGRCLHRMVAAVEQQEQAEQQEVVQVAYSMACCVAQEAAAAQLHPCSACGKPSSAAGIVKCSVARCCRQYHWDCLVANPLSRVNDSGRGAKCPLHYCAQCGLSGDGVPMVQCMLCDRGWHPSWQASAAARASLDYGDL</sequence>
<name>A0A2P6TH74_CHLSO</name>
<evidence type="ECO:0000313" key="10">
    <source>
        <dbReference type="Proteomes" id="UP000239899"/>
    </source>
</evidence>
<evidence type="ECO:0000256" key="2">
    <source>
        <dbReference type="ARBA" id="ARBA00022723"/>
    </source>
</evidence>
<accession>A0A2P6TH74</accession>
<evidence type="ECO:0000256" key="6">
    <source>
        <dbReference type="ARBA" id="ARBA00023002"/>
    </source>
</evidence>
<dbReference type="Gene3D" id="3.30.40.10">
    <property type="entry name" value="Zinc/RING finger domain, C3HC4 (zinc finger)"/>
    <property type="match status" value="1"/>
</dbReference>
<dbReference type="OrthoDB" id="271595at2759"/>
<dbReference type="SMART" id="SM00249">
    <property type="entry name" value="PHD"/>
    <property type="match status" value="1"/>
</dbReference>
<keyword evidence="7" id="KW-0408">Iron</keyword>
<keyword evidence="3" id="KW-0863">Zinc-finger</keyword>
<dbReference type="GO" id="GO:0006397">
    <property type="term" value="P:mRNA processing"/>
    <property type="evidence" value="ECO:0007669"/>
    <property type="project" value="InterPro"/>
</dbReference>
<evidence type="ECO:0000256" key="5">
    <source>
        <dbReference type="ARBA" id="ARBA00022964"/>
    </source>
</evidence>
<dbReference type="PANTHER" id="PTHR32074:SF2">
    <property type="entry name" value="RNA DEMETHYLASE ALKBH5"/>
    <property type="match status" value="1"/>
</dbReference>
<dbReference type="GO" id="GO:0005634">
    <property type="term" value="C:nucleus"/>
    <property type="evidence" value="ECO:0007669"/>
    <property type="project" value="TreeGrafter"/>
</dbReference>
<gene>
    <name evidence="9" type="ORF">C2E21_7721</name>
</gene>
<organism evidence="9 10">
    <name type="scientific">Chlorella sorokiniana</name>
    <name type="common">Freshwater green alga</name>
    <dbReference type="NCBI Taxonomy" id="3076"/>
    <lineage>
        <taxon>Eukaryota</taxon>
        <taxon>Viridiplantae</taxon>
        <taxon>Chlorophyta</taxon>
        <taxon>core chlorophytes</taxon>
        <taxon>Trebouxiophyceae</taxon>
        <taxon>Chlorellales</taxon>
        <taxon>Chlorellaceae</taxon>
        <taxon>Chlorella clade</taxon>
        <taxon>Chlorella</taxon>
    </lineage>
</organism>
<protein>
    <submittedName>
        <fullName evidence="9">PHD zinc finger-containing</fullName>
    </submittedName>
</protein>
<dbReference type="GO" id="GO:0035515">
    <property type="term" value="F:oxidative RNA demethylase activity"/>
    <property type="evidence" value="ECO:0007669"/>
    <property type="project" value="InterPro"/>
</dbReference>
<keyword evidence="6" id="KW-0560">Oxidoreductase</keyword>
<evidence type="ECO:0000256" key="3">
    <source>
        <dbReference type="ARBA" id="ARBA00022771"/>
    </source>
</evidence>
<reference evidence="9 10" key="1">
    <citation type="journal article" date="2018" name="Plant J.">
        <title>Genome sequences of Chlorella sorokiniana UTEX 1602 and Micractinium conductrix SAG 241.80: implications to maltose excretion by a green alga.</title>
        <authorList>
            <person name="Arriola M.B."/>
            <person name="Velmurugan N."/>
            <person name="Zhang Y."/>
            <person name="Plunkett M.H."/>
            <person name="Hondzo H."/>
            <person name="Barney B.M."/>
        </authorList>
    </citation>
    <scope>NUCLEOTIDE SEQUENCE [LARGE SCALE GENOMIC DNA]</scope>
    <source>
        <strain evidence="10">UTEX 1602</strain>
    </source>
</reference>
<feature type="domain" description="Zinc finger PHD-type" evidence="8">
    <location>
        <begin position="236"/>
        <end position="287"/>
    </location>
</feature>
<dbReference type="InterPro" id="IPR001965">
    <property type="entry name" value="Znf_PHD"/>
</dbReference>
<dbReference type="AlphaFoldDB" id="A0A2P6TH74"/>
<dbReference type="PANTHER" id="PTHR32074">
    <property type="entry name" value="RNA DEMETHYLASE ALKBH5"/>
    <property type="match status" value="1"/>
</dbReference>
<dbReference type="InterPro" id="IPR032860">
    <property type="entry name" value="ALKBH5"/>
</dbReference>
<evidence type="ECO:0000256" key="7">
    <source>
        <dbReference type="ARBA" id="ARBA00023004"/>
    </source>
</evidence>
<comment type="similarity">
    <text evidence="1">Belongs to the alkB family.</text>
</comment>
<dbReference type="Proteomes" id="UP000239899">
    <property type="component" value="Unassembled WGS sequence"/>
</dbReference>
<dbReference type="InterPro" id="IPR055198">
    <property type="entry name" value="NSD_PHD"/>
</dbReference>
<evidence type="ECO:0000313" key="9">
    <source>
        <dbReference type="EMBL" id="PRW33616.1"/>
    </source>
</evidence>
<dbReference type="CDD" id="cd15565">
    <property type="entry name" value="PHD2_NSD"/>
    <property type="match status" value="1"/>
</dbReference>